<organism evidence="1 2">
    <name type="scientific">Altererythrobacter epoxidivorans</name>
    <dbReference type="NCBI Taxonomy" id="361183"/>
    <lineage>
        <taxon>Bacteria</taxon>
        <taxon>Pseudomonadati</taxon>
        <taxon>Pseudomonadota</taxon>
        <taxon>Alphaproteobacteria</taxon>
        <taxon>Sphingomonadales</taxon>
        <taxon>Erythrobacteraceae</taxon>
        <taxon>Altererythrobacter</taxon>
    </lineage>
</organism>
<keyword evidence="2" id="KW-1185">Reference proteome</keyword>
<gene>
    <name evidence="1" type="ORF">AMC99_01305</name>
</gene>
<accession>A0A0M5KZG6</accession>
<evidence type="ECO:0000313" key="2">
    <source>
        <dbReference type="Proteomes" id="UP000057938"/>
    </source>
</evidence>
<dbReference type="RefSeq" id="WP_061924312.1">
    <property type="nucleotide sequence ID" value="NZ_CP012669.1"/>
</dbReference>
<dbReference type="OrthoDB" id="7390151at2"/>
<name>A0A0M5KZG6_9SPHN</name>
<dbReference type="Proteomes" id="UP000057938">
    <property type="component" value="Chromosome"/>
</dbReference>
<protein>
    <submittedName>
        <fullName evidence="1">Uncharacterized protein</fullName>
    </submittedName>
</protein>
<dbReference type="EMBL" id="CP012669">
    <property type="protein sequence ID" value="ALE16599.1"/>
    <property type="molecule type" value="Genomic_DNA"/>
</dbReference>
<dbReference type="PATRIC" id="fig|361183.4.peg.1275"/>
<dbReference type="KEGG" id="aep:AMC99_01305"/>
<dbReference type="STRING" id="361183.AMC99_01305"/>
<evidence type="ECO:0000313" key="1">
    <source>
        <dbReference type="EMBL" id="ALE16599.1"/>
    </source>
</evidence>
<dbReference type="AlphaFoldDB" id="A0A0M5KZG6"/>
<reference evidence="1 2" key="1">
    <citation type="submission" date="2015-09" db="EMBL/GenBank/DDBJ databases">
        <title>Complete genome sequence of a benzo[a]pyrene-degrading bacterium Altererythrobacter epoxidivorans CGMCC 1.7731T.</title>
        <authorList>
            <person name="Li Z."/>
            <person name="Cheng H."/>
            <person name="Huo Y."/>
            <person name="Xu X."/>
        </authorList>
    </citation>
    <scope>NUCLEOTIDE SEQUENCE [LARGE SCALE GENOMIC DNA]</scope>
    <source>
        <strain evidence="1 2">CGMCC 1.7731</strain>
    </source>
</reference>
<proteinExistence type="predicted"/>
<sequence length="230" mass="24715">MISTWNCPTIAGETSEELVVQFDKSRAHRLLVIPALFDEANKLRRTTVEIMRRLDLSGIDSFLPDLPGTNESCEPLDQQTLSGWKAAIAAAAEALRATHVLAVRSGALLSPSALPGWQYAPLSGPKLLRSMMRARSIAAKEAGRDETMAQMQELGRSQGIELGGWQMGPRLFADLEVAEIQQVSGQDVISQSNIGGAGLWLRAEPDEDPEQADALAAIIAVALLGDGESQ</sequence>